<gene>
    <name evidence="4" type="ORF">EBQ26_11810</name>
</gene>
<comment type="caution">
    <text evidence="4">The sequence shown here is derived from an EMBL/GenBank/DDBJ whole genome shotgun (WGS) entry which is preliminary data.</text>
</comment>
<dbReference type="AlphaFoldDB" id="A0A3M6PV83"/>
<evidence type="ECO:0000256" key="2">
    <source>
        <dbReference type="SAM" id="MobiDB-lite"/>
    </source>
</evidence>
<keyword evidence="1" id="KW-0175">Coiled coil</keyword>
<sequence>MARGGAAPYTHTTGGAAMKRHPASTTTWAASLSSRWQALQTRERAMIGLAALVVGGALLWQWAIQPAWKTYRSYERERLALERQVQAMQSMRQQAVQLQELLASSAQQGSAASLTSRIQTQAHDALGQQVQTALAGDRFTVRFQNAPAAALAQWLRETRENTRSQPLQVQLTRPASDANSGMTWSGQVVWALPNAASGQ</sequence>
<keyword evidence="3" id="KW-1133">Transmembrane helix</keyword>
<accession>A0A3M6PV83</accession>
<protein>
    <recommendedName>
        <fullName evidence="6">Type II secretion system protein M</fullName>
    </recommendedName>
</protein>
<dbReference type="Proteomes" id="UP000267521">
    <property type="component" value="Unassembled WGS sequence"/>
</dbReference>
<keyword evidence="3" id="KW-0472">Membrane</keyword>
<dbReference type="InterPro" id="IPR007690">
    <property type="entry name" value="T2SS_GspM"/>
</dbReference>
<feature type="transmembrane region" description="Helical" evidence="3">
    <location>
        <begin position="45"/>
        <end position="63"/>
    </location>
</feature>
<dbReference type="Pfam" id="PF04612">
    <property type="entry name" value="T2SSM"/>
    <property type="match status" value="1"/>
</dbReference>
<name>A0A3M6PV83_9BURK</name>
<feature type="coiled-coil region" evidence="1">
    <location>
        <begin position="71"/>
        <end position="108"/>
    </location>
</feature>
<evidence type="ECO:0008006" key="6">
    <source>
        <dbReference type="Google" id="ProtNLM"/>
    </source>
</evidence>
<organism evidence="4 5">
    <name type="scientific">Allofranklinella schreckenbergeri</name>
    <dbReference type="NCBI Taxonomy" id="1076744"/>
    <lineage>
        <taxon>Bacteria</taxon>
        <taxon>Pseudomonadati</taxon>
        <taxon>Pseudomonadota</taxon>
        <taxon>Betaproteobacteria</taxon>
        <taxon>Burkholderiales</taxon>
        <taxon>Comamonadaceae</taxon>
        <taxon>Allofranklinella</taxon>
    </lineage>
</organism>
<proteinExistence type="predicted"/>
<feature type="region of interest" description="Disordered" evidence="2">
    <location>
        <begin position="1"/>
        <end position="22"/>
    </location>
</feature>
<evidence type="ECO:0000256" key="1">
    <source>
        <dbReference type="SAM" id="Coils"/>
    </source>
</evidence>
<reference evidence="4 5" key="1">
    <citation type="submission" date="2018-10" db="EMBL/GenBank/DDBJ databases">
        <title>Comamonadaceae CDC group NO-1 genome sequencing and assembly.</title>
        <authorList>
            <person name="Bernier A.-M."/>
            <person name="Bernard K."/>
        </authorList>
    </citation>
    <scope>NUCLEOTIDE SEQUENCE [LARGE SCALE GENOMIC DNA]</scope>
    <source>
        <strain evidence="4 5">NML970147</strain>
    </source>
</reference>
<dbReference type="EMBL" id="RDQM01000020">
    <property type="protein sequence ID" value="RMW95033.1"/>
    <property type="molecule type" value="Genomic_DNA"/>
</dbReference>
<evidence type="ECO:0000313" key="4">
    <source>
        <dbReference type="EMBL" id="RMW95033.1"/>
    </source>
</evidence>
<dbReference type="GO" id="GO:0015627">
    <property type="term" value="C:type II protein secretion system complex"/>
    <property type="evidence" value="ECO:0007669"/>
    <property type="project" value="InterPro"/>
</dbReference>
<evidence type="ECO:0000256" key="3">
    <source>
        <dbReference type="SAM" id="Phobius"/>
    </source>
</evidence>
<evidence type="ECO:0000313" key="5">
    <source>
        <dbReference type="Proteomes" id="UP000267521"/>
    </source>
</evidence>
<dbReference type="GO" id="GO:0015628">
    <property type="term" value="P:protein secretion by the type II secretion system"/>
    <property type="evidence" value="ECO:0007669"/>
    <property type="project" value="InterPro"/>
</dbReference>
<keyword evidence="3" id="KW-0812">Transmembrane</keyword>